<dbReference type="RefSeq" id="WP_061986410.1">
    <property type="nucleotide sequence ID" value="NZ_FOPQ01000004.1"/>
</dbReference>
<accession>A0A154MVG0</accession>
<comment type="caution">
    <text evidence="1">The sequence shown here is derived from an EMBL/GenBank/DDBJ whole genome shotgun (WGS) entry which is preliminary data.</text>
</comment>
<keyword evidence="4" id="KW-1185">Reference proteome</keyword>
<name>A0A154MVG0_9PSEU</name>
<proteinExistence type="predicted"/>
<evidence type="ECO:0000313" key="1">
    <source>
        <dbReference type="EMBL" id="KZB88030.1"/>
    </source>
</evidence>
<protein>
    <submittedName>
        <fullName evidence="1">Uncharacterized protein</fullName>
    </submittedName>
</protein>
<dbReference type="Proteomes" id="UP000186883">
    <property type="component" value="Unassembled WGS sequence"/>
</dbReference>
<evidence type="ECO:0000313" key="4">
    <source>
        <dbReference type="Proteomes" id="UP000186883"/>
    </source>
</evidence>
<gene>
    <name evidence="2" type="ORF">ATP06_0231685</name>
    <name evidence="1" type="ORF">AVL48_18820</name>
</gene>
<dbReference type="EMBL" id="LQCI01000002">
    <property type="protein sequence ID" value="KZB88030.1"/>
    <property type="molecule type" value="Genomic_DNA"/>
</dbReference>
<dbReference type="Proteomes" id="UP000076321">
    <property type="component" value="Unassembled WGS sequence"/>
</dbReference>
<dbReference type="OrthoDB" id="9872424at2"/>
<reference evidence="2 4" key="2">
    <citation type="submission" date="2016-11" db="EMBL/GenBank/DDBJ databases">
        <title>Genome sequencing of Amycolatopsis regifaucium.</title>
        <authorList>
            <person name="Mayilraj S."/>
            <person name="Kaur N."/>
        </authorList>
    </citation>
    <scope>NUCLEOTIDE SEQUENCE [LARGE SCALE GENOMIC DNA]</scope>
    <source>
        <strain evidence="2 4">GY080</strain>
    </source>
</reference>
<evidence type="ECO:0000313" key="2">
    <source>
        <dbReference type="EMBL" id="OKA04468.1"/>
    </source>
</evidence>
<evidence type="ECO:0000313" key="3">
    <source>
        <dbReference type="Proteomes" id="UP000076321"/>
    </source>
</evidence>
<dbReference type="AlphaFoldDB" id="A0A154MVG0"/>
<organism evidence="1 3">
    <name type="scientific">Amycolatopsis regifaucium</name>
    <dbReference type="NCBI Taxonomy" id="546365"/>
    <lineage>
        <taxon>Bacteria</taxon>
        <taxon>Bacillati</taxon>
        <taxon>Actinomycetota</taxon>
        <taxon>Actinomycetes</taxon>
        <taxon>Pseudonocardiales</taxon>
        <taxon>Pseudonocardiaceae</taxon>
        <taxon>Amycolatopsis</taxon>
    </lineage>
</organism>
<reference evidence="1 3" key="1">
    <citation type="submission" date="2015-12" db="EMBL/GenBank/DDBJ databases">
        <title>Amycolatopsis regifaucium genome sequencing and assembly.</title>
        <authorList>
            <person name="Mayilraj S."/>
        </authorList>
    </citation>
    <scope>NUCLEOTIDE SEQUENCE [LARGE SCALE GENOMIC DNA]</scope>
    <source>
        <strain evidence="1 3">GY080</strain>
    </source>
</reference>
<dbReference type="EMBL" id="LOBU02000022">
    <property type="protein sequence ID" value="OKA04468.1"/>
    <property type="molecule type" value="Genomic_DNA"/>
</dbReference>
<sequence length="68" mass="7203">MARIDIVHDAQGNVLGFSVPAEDEATQTGVRAQEGQTVTPVEIPGDPAEDPHAFAAAVHTQLRGRLQD</sequence>